<dbReference type="SUPFAM" id="SSF82171">
    <property type="entry name" value="DPP6 N-terminal domain-like"/>
    <property type="match status" value="1"/>
</dbReference>
<sequence>MSKLTDFTVTSAEKDDFYGFHRVAPSQTIHRTLTLITGNESVYEYTLGTGWDISTMAYSTSYYIGFNDSNPLNTTFSTDGTKMFVMGNADKHVDEYTLTTAFDVSTASWRTHKDVSAQDDNPRSVRFNPTGTKMYVVGRDGVPSAGIAASNINEYALTTAWDITTATYTDLFSCLAQDTAISDMQFNADGTLLLVLGDTGNDVNEYDLATAYDVSTATFVDSFSIGAQETSPAGLGFNTDGTRMFIAGTDGDDVIQYPLVTGFDVSTTQALTHEVGLTNAPSAPTMNPRGLTFNADGTKLYVLGTAGTLMIDGGVDELPYSHVARSQNTMTFLEGNTYVFDVSQSALVGHSLKFSTTVDGTHKAGGTEYVTGVSSSGSPGTPGATTTIIVPSKTPSTDPGSAVDKLYYYNGGHPSQGGEIFTPEWKGNLQITYTNGLDDIDTRYKTKHQEDIFEDSVLWKRGLDFTVVNGNLTIEMG</sequence>
<dbReference type="AlphaFoldDB" id="A0A381NXF5"/>
<evidence type="ECO:0000313" key="2">
    <source>
        <dbReference type="EMBL" id="SUZ58864.1"/>
    </source>
</evidence>
<dbReference type="InterPro" id="IPR015943">
    <property type="entry name" value="WD40/YVTN_repeat-like_dom_sf"/>
</dbReference>
<feature type="region of interest" description="Disordered" evidence="1">
    <location>
        <begin position="372"/>
        <end position="397"/>
    </location>
</feature>
<reference evidence="2" key="1">
    <citation type="submission" date="2018-05" db="EMBL/GenBank/DDBJ databases">
        <authorList>
            <person name="Lanie J.A."/>
            <person name="Ng W.-L."/>
            <person name="Kazmierczak K.M."/>
            <person name="Andrzejewski T.M."/>
            <person name="Davidsen T.M."/>
            <person name="Wayne K.J."/>
            <person name="Tettelin H."/>
            <person name="Glass J.I."/>
            <person name="Rusch D."/>
            <person name="Podicherti R."/>
            <person name="Tsui H.-C.T."/>
            <person name="Winkler M.E."/>
        </authorList>
    </citation>
    <scope>NUCLEOTIDE SEQUENCE</scope>
</reference>
<dbReference type="Gene3D" id="2.130.10.10">
    <property type="entry name" value="YVTN repeat-like/Quinoprotein amine dehydrogenase"/>
    <property type="match status" value="1"/>
</dbReference>
<evidence type="ECO:0000256" key="1">
    <source>
        <dbReference type="SAM" id="MobiDB-lite"/>
    </source>
</evidence>
<proteinExistence type="predicted"/>
<organism evidence="2">
    <name type="scientific">marine metagenome</name>
    <dbReference type="NCBI Taxonomy" id="408172"/>
    <lineage>
        <taxon>unclassified sequences</taxon>
        <taxon>metagenomes</taxon>
        <taxon>ecological metagenomes</taxon>
    </lineage>
</organism>
<accession>A0A381NXF5</accession>
<name>A0A381NXF5_9ZZZZ</name>
<feature type="compositionally biased region" description="Low complexity" evidence="1">
    <location>
        <begin position="372"/>
        <end position="391"/>
    </location>
</feature>
<gene>
    <name evidence="2" type="ORF">METZ01_LOCUS11718</name>
</gene>
<protein>
    <submittedName>
        <fullName evidence="2">Uncharacterized protein</fullName>
    </submittedName>
</protein>
<dbReference type="EMBL" id="UINC01000646">
    <property type="protein sequence ID" value="SUZ58864.1"/>
    <property type="molecule type" value="Genomic_DNA"/>
</dbReference>